<proteinExistence type="predicted"/>
<sequence>MPPTKAQLDQWRKEFEAARSFEDDDMWLPPSPKTTPSTRNTAPANLRPTNQPTTSAPSHIAPNAPRAGQPPTAPSFQTNHPPANTNIARPPVYNSYTRQWIQPQAYNGTFPPGFAGVQPSVNARRPLFNPHDSFGPQSDDARNGNGDYGGGSSSNSASGQNTGSPAKRPEQR</sequence>
<dbReference type="EMBL" id="LT853698">
    <property type="protein sequence ID" value="SMQ52238.1"/>
    <property type="molecule type" value="Genomic_DNA"/>
</dbReference>
<evidence type="ECO:0000256" key="1">
    <source>
        <dbReference type="SAM" id="MobiDB-lite"/>
    </source>
</evidence>
<keyword evidence="3" id="KW-1185">Reference proteome</keyword>
<accession>A0A1X7RXU4</accession>
<evidence type="ECO:0000313" key="3">
    <source>
        <dbReference type="Proteomes" id="UP000215127"/>
    </source>
</evidence>
<feature type="compositionally biased region" description="Polar residues" evidence="1">
    <location>
        <begin position="34"/>
        <end position="57"/>
    </location>
</feature>
<evidence type="ECO:0000313" key="2">
    <source>
        <dbReference type="EMBL" id="SMQ52238.1"/>
    </source>
</evidence>
<feature type="compositionally biased region" description="Basic and acidic residues" evidence="1">
    <location>
        <begin position="10"/>
        <end position="21"/>
    </location>
</feature>
<gene>
    <name evidence="2" type="ORF">ZT3D7_G7391</name>
</gene>
<feature type="compositionally biased region" description="Low complexity" evidence="1">
    <location>
        <begin position="153"/>
        <end position="164"/>
    </location>
</feature>
<reference evidence="2 3" key="1">
    <citation type="submission" date="2016-06" db="EMBL/GenBank/DDBJ databases">
        <authorList>
            <person name="Kjaerup R.B."/>
            <person name="Dalgaard T.S."/>
            <person name="Juul-Madsen H.R."/>
        </authorList>
    </citation>
    <scope>NUCLEOTIDE SEQUENCE [LARGE SCALE GENOMIC DNA]</scope>
</reference>
<organism evidence="2 3">
    <name type="scientific">Zymoseptoria tritici (strain ST99CH_3D7)</name>
    <dbReference type="NCBI Taxonomy" id="1276538"/>
    <lineage>
        <taxon>Eukaryota</taxon>
        <taxon>Fungi</taxon>
        <taxon>Dikarya</taxon>
        <taxon>Ascomycota</taxon>
        <taxon>Pezizomycotina</taxon>
        <taxon>Dothideomycetes</taxon>
        <taxon>Dothideomycetidae</taxon>
        <taxon>Mycosphaerellales</taxon>
        <taxon>Mycosphaerellaceae</taxon>
        <taxon>Zymoseptoria</taxon>
    </lineage>
</organism>
<feature type="region of interest" description="Disordered" evidence="1">
    <location>
        <begin position="1"/>
        <end position="91"/>
    </location>
</feature>
<protein>
    <submittedName>
        <fullName evidence="2">Uncharacterized protein</fullName>
    </submittedName>
</protein>
<feature type="compositionally biased region" description="Polar residues" evidence="1">
    <location>
        <begin position="74"/>
        <end position="87"/>
    </location>
</feature>
<dbReference type="AlphaFoldDB" id="A0A1X7RXU4"/>
<dbReference type="Proteomes" id="UP000215127">
    <property type="component" value="Chromosome 7"/>
</dbReference>
<name>A0A1X7RXU4_ZYMT9</name>
<feature type="region of interest" description="Disordered" evidence="1">
    <location>
        <begin position="104"/>
        <end position="172"/>
    </location>
</feature>